<keyword evidence="1" id="KW-0175">Coiled coil</keyword>
<comment type="caution">
    <text evidence="2">The sequence shown here is derived from an EMBL/GenBank/DDBJ whole genome shotgun (WGS) entry which is preliminary data.</text>
</comment>
<evidence type="ECO:0000313" key="2">
    <source>
        <dbReference type="EMBL" id="CAG8977607.1"/>
    </source>
</evidence>
<dbReference type="Proteomes" id="UP000701801">
    <property type="component" value="Unassembled WGS sequence"/>
</dbReference>
<proteinExistence type="predicted"/>
<name>A0A9N9LQM6_9HELO</name>
<accession>A0A9N9LQM6</accession>
<evidence type="ECO:0000256" key="1">
    <source>
        <dbReference type="SAM" id="Coils"/>
    </source>
</evidence>
<gene>
    <name evidence="2" type="ORF">HYALB_00011710</name>
</gene>
<reference evidence="2" key="1">
    <citation type="submission" date="2021-07" db="EMBL/GenBank/DDBJ databases">
        <authorList>
            <person name="Durling M."/>
        </authorList>
    </citation>
    <scope>NUCLEOTIDE SEQUENCE</scope>
</reference>
<dbReference type="EMBL" id="CAJVRM010000226">
    <property type="protein sequence ID" value="CAG8977607.1"/>
    <property type="molecule type" value="Genomic_DNA"/>
</dbReference>
<protein>
    <submittedName>
        <fullName evidence="2">Uncharacterized protein</fullName>
    </submittedName>
</protein>
<keyword evidence="3" id="KW-1185">Reference proteome</keyword>
<sequence length="75" mass="8735">MTSKIKKFIGLHKRRYEGLLENAVRLSDTGGLLVEKKKAEQIKERFDKLEDTMIGLVQKLRRLTDHVKKDLLGEQ</sequence>
<dbReference type="AlphaFoldDB" id="A0A9N9LQM6"/>
<dbReference type="OrthoDB" id="10419060at2759"/>
<evidence type="ECO:0000313" key="3">
    <source>
        <dbReference type="Proteomes" id="UP000701801"/>
    </source>
</evidence>
<feature type="coiled-coil region" evidence="1">
    <location>
        <begin position="32"/>
        <end position="59"/>
    </location>
</feature>
<organism evidence="2 3">
    <name type="scientific">Hymenoscyphus albidus</name>
    <dbReference type="NCBI Taxonomy" id="595503"/>
    <lineage>
        <taxon>Eukaryota</taxon>
        <taxon>Fungi</taxon>
        <taxon>Dikarya</taxon>
        <taxon>Ascomycota</taxon>
        <taxon>Pezizomycotina</taxon>
        <taxon>Leotiomycetes</taxon>
        <taxon>Helotiales</taxon>
        <taxon>Helotiaceae</taxon>
        <taxon>Hymenoscyphus</taxon>
    </lineage>
</organism>